<dbReference type="Proteomes" id="UP000677054">
    <property type="component" value="Unassembled WGS sequence"/>
</dbReference>
<dbReference type="AlphaFoldDB" id="A0A7R9A228"/>
<feature type="compositionally biased region" description="Polar residues" evidence="1">
    <location>
        <begin position="119"/>
        <end position="129"/>
    </location>
</feature>
<feature type="region of interest" description="Disordered" evidence="1">
    <location>
        <begin position="119"/>
        <end position="138"/>
    </location>
</feature>
<name>A0A7R9A228_9CRUS</name>
<evidence type="ECO:0000313" key="2">
    <source>
        <dbReference type="EMBL" id="CAD7245322.1"/>
    </source>
</evidence>
<sequence>MALFKDKKSRFLRRIFLMVSDNIGDKTGNRLRMKGGDHKEYLAINTAKLHCEPRNIELEFEDFRHSAAIPVKRIYGKNKMTASIIKDHMKTRRLQEFVRSLNERIMQIRHEPEFMDALQSPQGRKLQSLQPPPVPKNC</sequence>
<evidence type="ECO:0000313" key="3">
    <source>
        <dbReference type="Proteomes" id="UP000677054"/>
    </source>
</evidence>
<reference evidence="2" key="1">
    <citation type="submission" date="2020-11" db="EMBL/GenBank/DDBJ databases">
        <authorList>
            <person name="Tran Van P."/>
        </authorList>
    </citation>
    <scope>NUCLEOTIDE SEQUENCE</scope>
</reference>
<organism evidence="2">
    <name type="scientific">Darwinula stevensoni</name>
    <dbReference type="NCBI Taxonomy" id="69355"/>
    <lineage>
        <taxon>Eukaryota</taxon>
        <taxon>Metazoa</taxon>
        <taxon>Ecdysozoa</taxon>
        <taxon>Arthropoda</taxon>
        <taxon>Crustacea</taxon>
        <taxon>Oligostraca</taxon>
        <taxon>Ostracoda</taxon>
        <taxon>Podocopa</taxon>
        <taxon>Podocopida</taxon>
        <taxon>Darwinulocopina</taxon>
        <taxon>Darwinuloidea</taxon>
        <taxon>Darwinulidae</taxon>
        <taxon>Darwinula</taxon>
    </lineage>
</organism>
<dbReference type="EMBL" id="LR900347">
    <property type="protein sequence ID" value="CAD7245322.1"/>
    <property type="molecule type" value="Genomic_DNA"/>
</dbReference>
<gene>
    <name evidence="2" type="ORF">DSTB1V02_LOCUS5196</name>
</gene>
<proteinExistence type="predicted"/>
<evidence type="ECO:0000256" key="1">
    <source>
        <dbReference type="SAM" id="MobiDB-lite"/>
    </source>
</evidence>
<keyword evidence="3" id="KW-1185">Reference proteome</keyword>
<accession>A0A7R9A228</accession>
<protein>
    <submittedName>
        <fullName evidence="2">Uncharacterized protein</fullName>
    </submittedName>
</protein>
<dbReference type="EMBL" id="CAJPEV010000830">
    <property type="protein sequence ID" value="CAG0888905.1"/>
    <property type="molecule type" value="Genomic_DNA"/>
</dbReference>